<evidence type="ECO:0000256" key="3">
    <source>
        <dbReference type="ARBA" id="ARBA00022989"/>
    </source>
</evidence>
<protein>
    <submittedName>
        <fullName evidence="7">Transporter, major facilitator family protein</fullName>
    </submittedName>
</protein>
<name>A0AAX2BAA7_KLEPN</name>
<dbReference type="AlphaFoldDB" id="A0AAX2BAA7"/>
<feature type="domain" description="Major facilitator superfamily (MFS) profile" evidence="6">
    <location>
        <begin position="9"/>
        <end position="127"/>
    </location>
</feature>
<dbReference type="EMBL" id="FLDK01000014">
    <property type="protein sequence ID" value="SAT73326.1"/>
    <property type="molecule type" value="Genomic_DNA"/>
</dbReference>
<dbReference type="InterPro" id="IPR052524">
    <property type="entry name" value="MFS_Cyanate_Porter"/>
</dbReference>
<feature type="transmembrane region" description="Helical" evidence="5">
    <location>
        <begin position="75"/>
        <end position="93"/>
    </location>
</feature>
<feature type="transmembrane region" description="Helical" evidence="5">
    <location>
        <begin position="12"/>
        <end position="32"/>
    </location>
</feature>
<sequence length="127" mass="13418">MSHTTNKWSSIILVIGILFIAINLRVPFTAIAPVLESIRHDFGLSITAVGLLNSLPLLAFAAFSPLSASISRKYGLERTLFGALVVISAGIVLRSTGSVWALYGGTVLIGIGIALGNVLLPGLIKRY</sequence>
<evidence type="ECO:0000256" key="4">
    <source>
        <dbReference type="ARBA" id="ARBA00023136"/>
    </source>
</evidence>
<feature type="transmembrane region" description="Helical" evidence="5">
    <location>
        <begin position="44"/>
        <end position="63"/>
    </location>
</feature>
<dbReference type="Proteomes" id="UP000077826">
    <property type="component" value="Unassembled WGS sequence"/>
</dbReference>
<evidence type="ECO:0000256" key="2">
    <source>
        <dbReference type="ARBA" id="ARBA00022692"/>
    </source>
</evidence>
<dbReference type="PANTHER" id="PTHR23523:SF2">
    <property type="entry name" value="2-NITROIMIDAZOLE TRANSPORTER"/>
    <property type="match status" value="1"/>
</dbReference>
<dbReference type="Pfam" id="PF07690">
    <property type="entry name" value="MFS_1"/>
    <property type="match status" value="1"/>
</dbReference>
<feature type="transmembrane region" description="Helical" evidence="5">
    <location>
        <begin position="99"/>
        <end position="120"/>
    </location>
</feature>
<dbReference type="InterPro" id="IPR011701">
    <property type="entry name" value="MFS"/>
</dbReference>
<comment type="caution">
    <text evidence="7">The sequence shown here is derived from an EMBL/GenBank/DDBJ whole genome shotgun (WGS) entry which is preliminary data.</text>
</comment>
<keyword evidence="3 5" id="KW-1133">Transmembrane helix</keyword>
<gene>
    <name evidence="7" type="primary">yeaN_4</name>
    <name evidence="7" type="ORF">SAMEA2273558_04746</name>
</gene>
<dbReference type="SUPFAM" id="SSF103473">
    <property type="entry name" value="MFS general substrate transporter"/>
    <property type="match status" value="1"/>
</dbReference>
<keyword evidence="1" id="KW-1003">Cell membrane</keyword>
<organism evidence="7 8">
    <name type="scientific">Klebsiella pneumoniae</name>
    <dbReference type="NCBI Taxonomy" id="573"/>
    <lineage>
        <taxon>Bacteria</taxon>
        <taxon>Pseudomonadati</taxon>
        <taxon>Pseudomonadota</taxon>
        <taxon>Gammaproteobacteria</taxon>
        <taxon>Enterobacterales</taxon>
        <taxon>Enterobacteriaceae</taxon>
        <taxon>Klebsiella/Raoultella group</taxon>
        <taxon>Klebsiella</taxon>
        <taxon>Klebsiella pneumoniae complex</taxon>
    </lineage>
</organism>
<dbReference type="InterPro" id="IPR020846">
    <property type="entry name" value="MFS_dom"/>
</dbReference>
<dbReference type="GO" id="GO:0022857">
    <property type="term" value="F:transmembrane transporter activity"/>
    <property type="evidence" value="ECO:0007669"/>
    <property type="project" value="InterPro"/>
</dbReference>
<dbReference type="PANTHER" id="PTHR23523">
    <property type="match status" value="1"/>
</dbReference>
<dbReference type="InterPro" id="IPR036259">
    <property type="entry name" value="MFS_trans_sf"/>
</dbReference>
<dbReference type="PROSITE" id="PS50850">
    <property type="entry name" value="MFS"/>
    <property type="match status" value="1"/>
</dbReference>
<accession>A0AAX2BAA7</accession>
<proteinExistence type="predicted"/>
<evidence type="ECO:0000313" key="7">
    <source>
        <dbReference type="EMBL" id="SAT73326.1"/>
    </source>
</evidence>
<evidence type="ECO:0000313" key="8">
    <source>
        <dbReference type="Proteomes" id="UP000077826"/>
    </source>
</evidence>
<evidence type="ECO:0000259" key="6">
    <source>
        <dbReference type="PROSITE" id="PS50850"/>
    </source>
</evidence>
<reference evidence="7 8" key="1">
    <citation type="submission" date="2016-04" db="EMBL/GenBank/DDBJ databases">
        <authorList>
            <consortium name="Pathogen Informatics"/>
        </authorList>
    </citation>
    <scope>NUCLEOTIDE SEQUENCE [LARGE SCALE GENOMIC DNA]</scope>
    <source>
        <strain evidence="8">k480</strain>
    </source>
</reference>
<keyword evidence="2 5" id="KW-0812">Transmembrane</keyword>
<evidence type="ECO:0000256" key="5">
    <source>
        <dbReference type="SAM" id="Phobius"/>
    </source>
</evidence>
<dbReference type="Gene3D" id="1.20.1250.20">
    <property type="entry name" value="MFS general substrate transporter like domains"/>
    <property type="match status" value="1"/>
</dbReference>
<evidence type="ECO:0000256" key="1">
    <source>
        <dbReference type="ARBA" id="ARBA00022475"/>
    </source>
</evidence>
<keyword evidence="4 5" id="KW-0472">Membrane</keyword>